<accession>A2F1A4</accession>
<dbReference type="GO" id="GO:0007165">
    <property type="term" value="P:signal transduction"/>
    <property type="evidence" value="ECO:0000318"/>
    <property type="project" value="GO_Central"/>
</dbReference>
<dbReference type="RefSeq" id="XP_001330191.1">
    <property type="nucleotide sequence ID" value="XM_001330156.1"/>
</dbReference>
<dbReference type="STRING" id="5722.A2F1A4"/>
<dbReference type="eggNOG" id="KOG0841">
    <property type="taxonomic scope" value="Eukaryota"/>
</dbReference>
<dbReference type="EMBL" id="DS113571">
    <property type="protein sequence ID" value="EAY01333.1"/>
    <property type="molecule type" value="Genomic_DNA"/>
</dbReference>
<dbReference type="VEuPathDB" id="TrichDB:TVAGG3_0665560"/>
<dbReference type="InterPro" id="IPR036815">
    <property type="entry name" value="14-3-3_dom_sf"/>
</dbReference>
<feature type="domain" description="14-3-3" evidence="3">
    <location>
        <begin position="4"/>
        <end position="245"/>
    </location>
</feature>
<dbReference type="PRINTS" id="PR00305">
    <property type="entry name" value="1433ZETA"/>
</dbReference>
<name>A2F1A4_TRIV3</name>
<protein>
    <submittedName>
        <fullName evidence="4">14-3-3 protein</fullName>
    </submittedName>
</protein>
<dbReference type="GO" id="GO:0005737">
    <property type="term" value="C:cytoplasm"/>
    <property type="evidence" value="ECO:0000318"/>
    <property type="project" value="GO_Central"/>
</dbReference>
<dbReference type="SUPFAM" id="SSF48445">
    <property type="entry name" value="14-3-3 protein"/>
    <property type="match status" value="1"/>
</dbReference>
<keyword evidence="5" id="KW-1185">Reference proteome</keyword>
<dbReference type="Pfam" id="PF00244">
    <property type="entry name" value="14-3-3"/>
    <property type="match status" value="1"/>
</dbReference>
<dbReference type="Gene3D" id="1.20.190.20">
    <property type="entry name" value="14-3-3 domain"/>
    <property type="match status" value="1"/>
</dbReference>
<dbReference type="Proteomes" id="UP000001542">
    <property type="component" value="Unassembled WGS sequence"/>
</dbReference>
<dbReference type="CDD" id="cd08774">
    <property type="entry name" value="14-3-3"/>
    <property type="match status" value="1"/>
</dbReference>
<reference evidence="4" key="2">
    <citation type="journal article" date="2007" name="Science">
        <title>Draft genome sequence of the sexually transmitted pathogen Trichomonas vaginalis.</title>
        <authorList>
            <person name="Carlton J.M."/>
            <person name="Hirt R.P."/>
            <person name="Silva J.C."/>
            <person name="Delcher A.L."/>
            <person name="Schatz M."/>
            <person name="Zhao Q."/>
            <person name="Wortman J.R."/>
            <person name="Bidwell S.L."/>
            <person name="Alsmark U.C.M."/>
            <person name="Besteiro S."/>
            <person name="Sicheritz-Ponten T."/>
            <person name="Noel C.J."/>
            <person name="Dacks J.B."/>
            <person name="Foster P.G."/>
            <person name="Simillion C."/>
            <person name="Van de Peer Y."/>
            <person name="Miranda-Saavedra D."/>
            <person name="Barton G.J."/>
            <person name="Westrop G.D."/>
            <person name="Mueller S."/>
            <person name="Dessi D."/>
            <person name="Fiori P.L."/>
            <person name="Ren Q."/>
            <person name="Paulsen I."/>
            <person name="Zhang H."/>
            <person name="Bastida-Corcuera F.D."/>
            <person name="Simoes-Barbosa A."/>
            <person name="Brown M.T."/>
            <person name="Hayes R.D."/>
            <person name="Mukherjee M."/>
            <person name="Okumura C.Y."/>
            <person name="Schneider R."/>
            <person name="Smith A.J."/>
            <person name="Vanacova S."/>
            <person name="Villalvazo M."/>
            <person name="Haas B.J."/>
            <person name="Pertea M."/>
            <person name="Feldblyum T.V."/>
            <person name="Utterback T.R."/>
            <person name="Shu C.L."/>
            <person name="Osoegawa K."/>
            <person name="de Jong P.J."/>
            <person name="Hrdy I."/>
            <person name="Horvathova L."/>
            <person name="Zubacova Z."/>
            <person name="Dolezal P."/>
            <person name="Malik S.B."/>
            <person name="Logsdon J.M. Jr."/>
            <person name="Henze K."/>
            <person name="Gupta A."/>
            <person name="Wang C.C."/>
            <person name="Dunne R.L."/>
            <person name="Upcroft J.A."/>
            <person name="Upcroft P."/>
            <person name="White O."/>
            <person name="Salzberg S.L."/>
            <person name="Tang P."/>
            <person name="Chiu C.-H."/>
            <person name="Lee Y.-S."/>
            <person name="Embley T.M."/>
            <person name="Coombs G.H."/>
            <person name="Mottram J.C."/>
            <person name="Tachezy J."/>
            <person name="Fraser-Liggett C.M."/>
            <person name="Johnson P.J."/>
        </authorList>
    </citation>
    <scope>NUCLEOTIDE SEQUENCE [LARGE SCALE GENOMIC DNA]</scope>
    <source>
        <strain evidence="4">G3</strain>
    </source>
</reference>
<dbReference type="OMA" id="DMQDDSA"/>
<gene>
    <name evidence="4" type="ORF">TVAG_407620</name>
</gene>
<dbReference type="PANTHER" id="PTHR18860">
    <property type="entry name" value="14-3-3 PROTEIN"/>
    <property type="match status" value="1"/>
</dbReference>
<organism evidence="4 5">
    <name type="scientific">Trichomonas vaginalis (strain ATCC PRA-98 / G3)</name>
    <dbReference type="NCBI Taxonomy" id="412133"/>
    <lineage>
        <taxon>Eukaryota</taxon>
        <taxon>Metamonada</taxon>
        <taxon>Parabasalia</taxon>
        <taxon>Trichomonadida</taxon>
        <taxon>Trichomonadidae</taxon>
        <taxon>Trichomonas</taxon>
    </lineage>
</organism>
<dbReference type="PIRSF" id="PIRSF000868">
    <property type="entry name" value="14-3-3"/>
    <property type="match status" value="1"/>
</dbReference>
<dbReference type="SMR" id="A2F1A4"/>
<sequence length="245" mass="28179">MSERDQCVTMAQILGQTPSKAKEMVNYMKRAVELNPILDTSERTLLSVGYKNLITSRRQGIRHLMQQEDEMEGLTVPCKERIQKIKEELINELVGFCTELINLVDEVILPKVEDPESVVFYQKLKADFYRYICEAQTGHDLELSLENATKSYKKALEVSKQNLQSYSPTSLGLILNYTVFLFENAKKQTDAVRIAQETYQTYAPIIEQNSEKSREEAAQIIKLLDENIKLWESSLEETDSEPVNE</sequence>
<comment type="similarity">
    <text evidence="1">Belongs to the 14-3-3 family.</text>
</comment>
<reference evidence="4" key="1">
    <citation type="submission" date="2006-10" db="EMBL/GenBank/DDBJ databases">
        <authorList>
            <person name="Amadeo P."/>
            <person name="Zhao Q."/>
            <person name="Wortman J."/>
            <person name="Fraser-Liggett C."/>
            <person name="Carlton J."/>
        </authorList>
    </citation>
    <scope>NUCLEOTIDE SEQUENCE</scope>
    <source>
        <strain evidence="4">G3</strain>
    </source>
</reference>
<dbReference type="VEuPathDB" id="TrichDB:TVAG_407620"/>
<dbReference type="GO" id="GO:0008104">
    <property type="term" value="P:intracellular protein localization"/>
    <property type="evidence" value="ECO:0000318"/>
    <property type="project" value="GO_Central"/>
</dbReference>
<evidence type="ECO:0000256" key="2">
    <source>
        <dbReference type="PIRSR" id="PIRSR000868-1"/>
    </source>
</evidence>
<dbReference type="AlphaFoldDB" id="A2F1A4"/>
<feature type="site" description="Interaction with phosphoserine on interacting protein" evidence="2">
    <location>
        <position position="130"/>
    </location>
</feature>
<dbReference type="InterPro" id="IPR000308">
    <property type="entry name" value="14-3-3"/>
</dbReference>
<dbReference type="InterPro" id="IPR023410">
    <property type="entry name" value="14-3-3_domain"/>
</dbReference>
<evidence type="ECO:0000313" key="4">
    <source>
        <dbReference type="EMBL" id="EAY01333.1"/>
    </source>
</evidence>
<dbReference type="InParanoid" id="A2F1A4"/>
<evidence type="ECO:0000259" key="3">
    <source>
        <dbReference type="SMART" id="SM00101"/>
    </source>
</evidence>
<proteinExistence type="inferred from homology"/>
<feature type="site" description="Interaction with phosphoserine on interacting protein" evidence="2">
    <location>
        <position position="58"/>
    </location>
</feature>
<dbReference type="KEGG" id="tva:4759159"/>
<dbReference type="OrthoDB" id="10260625at2759"/>
<evidence type="ECO:0000313" key="5">
    <source>
        <dbReference type="Proteomes" id="UP000001542"/>
    </source>
</evidence>
<dbReference type="SMART" id="SM00101">
    <property type="entry name" value="14_3_3"/>
    <property type="match status" value="1"/>
</dbReference>
<evidence type="ECO:0000256" key="1">
    <source>
        <dbReference type="ARBA" id="ARBA00006141"/>
    </source>
</evidence>